<dbReference type="InterPro" id="IPR017215">
    <property type="entry name" value="MetH_bac"/>
</dbReference>
<dbReference type="Pfam" id="PF02574">
    <property type="entry name" value="S-methyl_trans"/>
    <property type="match status" value="1"/>
</dbReference>
<evidence type="ECO:0000313" key="25">
    <source>
        <dbReference type="Proteomes" id="UP000198744"/>
    </source>
</evidence>
<feature type="binding site" evidence="19">
    <location>
        <position position="275"/>
    </location>
    <ligand>
        <name>Zn(2+)</name>
        <dbReference type="ChEBI" id="CHEBI:29105"/>
    </ligand>
</feature>
<evidence type="ECO:0000256" key="6">
    <source>
        <dbReference type="ARBA" id="ARBA00012032"/>
    </source>
</evidence>
<keyword evidence="25" id="KW-1185">Reference proteome</keyword>
<feature type="binding site" evidence="19">
    <location>
        <position position="209"/>
    </location>
    <ligand>
        <name>Zn(2+)</name>
        <dbReference type="ChEBI" id="CHEBI:29105"/>
    </ligand>
</feature>
<keyword evidence="15" id="KW-0486">Methionine biosynthesis</keyword>
<keyword evidence="14 19" id="KW-0862">Zinc</keyword>
<dbReference type="PANTHER" id="PTHR45833:SF1">
    <property type="entry name" value="METHIONINE SYNTHASE"/>
    <property type="match status" value="1"/>
</dbReference>
<name>A0A1H7V8E6_9BACT</name>
<keyword evidence="8 19" id="KW-0489">Methyltransferase</keyword>
<evidence type="ECO:0000256" key="10">
    <source>
        <dbReference type="ARBA" id="ARBA00022628"/>
    </source>
</evidence>
<feature type="domain" description="Hcy-binding" evidence="20">
    <location>
        <begin position="4"/>
        <end position="289"/>
    </location>
</feature>
<dbReference type="UniPathway" id="UPA00051">
    <property type="reaction ID" value="UER00081"/>
</dbReference>
<proteinExistence type="inferred from homology"/>
<dbReference type="Pfam" id="PF02607">
    <property type="entry name" value="B12-binding_2"/>
    <property type="match status" value="1"/>
</dbReference>
<evidence type="ECO:0000259" key="21">
    <source>
        <dbReference type="PROSITE" id="PS50972"/>
    </source>
</evidence>
<evidence type="ECO:0000256" key="4">
    <source>
        <dbReference type="ARBA" id="ARBA00005178"/>
    </source>
</evidence>
<evidence type="ECO:0000256" key="17">
    <source>
        <dbReference type="ARBA" id="ARBA00025552"/>
    </source>
</evidence>
<dbReference type="GO" id="GO:0046653">
    <property type="term" value="P:tetrahydrofolate metabolic process"/>
    <property type="evidence" value="ECO:0007669"/>
    <property type="project" value="TreeGrafter"/>
</dbReference>
<dbReference type="InterPro" id="IPR000489">
    <property type="entry name" value="Pterin-binding_dom"/>
</dbReference>
<dbReference type="Pfam" id="PF02310">
    <property type="entry name" value="B12-binding"/>
    <property type="match status" value="1"/>
</dbReference>
<dbReference type="Gene3D" id="3.20.20.20">
    <property type="entry name" value="Dihydropteroate synthase-like"/>
    <property type="match status" value="1"/>
</dbReference>
<dbReference type="GO" id="GO:0005829">
    <property type="term" value="C:cytosol"/>
    <property type="evidence" value="ECO:0007669"/>
    <property type="project" value="TreeGrafter"/>
</dbReference>
<protein>
    <recommendedName>
        <fullName evidence="7">Methionine synthase</fullName>
        <ecNumber evidence="6">2.1.1.13</ecNumber>
    </recommendedName>
    <alternativeName>
        <fullName evidence="18">5-methyltetrahydrofolate--homocysteine methyltransferase</fullName>
    </alternativeName>
</protein>
<dbReference type="InterPro" id="IPR036589">
    <property type="entry name" value="HCY_dom_sf"/>
</dbReference>
<dbReference type="SUPFAM" id="SSF47644">
    <property type="entry name" value="Methionine synthase domain"/>
    <property type="match status" value="1"/>
</dbReference>
<feature type="binding site" evidence="19">
    <location>
        <position position="274"/>
    </location>
    <ligand>
        <name>Zn(2+)</name>
        <dbReference type="ChEBI" id="CHEBI:29105"/>
    </ligand>
</feature>
<dbReference type="PROSITE" id="PS51337">
    <property type="entry name" value="B12_BINDING_NTER"/>
    <property type="match status" value="1"/>
</dbReference>
<comment type="cofactor">
    <cofactor evidence="3">
        <name>methylcob(III)alamin</name>
        <dbReference type="ChEBI" id="CHEBI:28115"/>
    </cofactor>
</comment>
<keyword evidence="13 19" id="KW-0479">Metal-binding</keyword>
<comment type="similarity">
    <text evidence="5">Belongs to the vitamin-B12 dependent methionine synthase family.</text>
</comment>
<evidence type="ECO:0000259" key="20">
    <source>
        <dbReference type="PROSITE" id="PS50970"/>
    </source>
</evidence>
<dbReference type="SMART" id="SM01018">
    <property type="entry name" value="B12-binding_2"/>
    <property type="match status" value="1"/>
</dbReference>
<evidence type="ECO:0000256" key="2">
    <source>
        <dbReference type="ARBA" id="ARBA00001947"/>
    </source>
</evidence>
<evidence type="ECO:0000256" key="5">
    <source>
        <dbReference type="ARBA" id="ARBA00010398"/>
    </source>
</evidence>
<dbReference type="Gene3D" id="1.10.1240.10">
    <property type="entry name" value="Methionine synthase domain"/>
    <property type="match status" value="1"/>
</dbReference>
<dbReference type="InterPro" id="IPR036724">
    <property type="entry name" value="Cobalamin-bd_sf"/>
</dbReference>
<dbReference type="Gene3D" id="3.20.20.330">
    <property type="entry name" value="Homocysteine-binding-like domain"/>
    <property type="match status" value="1"/>
</dbReference>
<dbReference type="AlphaFoldDB" id="A0A1H7V8E6"/>
<dbReference type="InterPro" id="IPR003726">
    <property type="entry name" value="HCY_dom"/>
</dbReference>
<dbReference type="SUPFAM" id="SSF82282">
    <property type="entry name" value="Homocysteine S-methyltransferase"/>
    <property type="match status" value="1"/>
</dbReference>
<feature type="domain" description="Pterin-binding" evidence="21">
    <location>
        <begin position="320"/>
        <end position="570"/>
    </location>
</feature>
<evidence type="ECO:0000256" key="13">
    <source>
        <dbReference type="ARBA" id="ARBA00022723"/>
    </source>
</evidence>
<dbReference type="SUPFAM" id="SSF51717">
    <property type="entry name" value="Dihydropteroate synthetase-like"/>
    <property type="match status" value="1"/>
</dbReference>
<keyword evidence="12" id="KW-0949">S-adenosyl-L-methionine</keyword>
<dbReference type="Proteomes" id="UP000198744">
    <property type="component" value="Unassembled WGS sequence"/>
</dbReference>
<evidence type="ECO:0000256" key="14">
    <source>
        <dbReference type="ARBA" id="ARBA00022833"/>
    </source>
</evidence>
<evidence type="ECO:0000256" key="9">
    <source>
        <dbReference type="ARBA" id="ARBA00022605"/>
    </source>
</evidence>
<evidence type="ECO:0000259" key="22">
    <source>
        <dbReference type="PROSITE" id="PS51332"/>
    </source>
</evidence>
<feature type="domain" description="B12-binding N-terminal" evidence="23">
    <location>
        <begin position="591"/>
        <end position="685"/>
    </location>
</feature>
<dbReference type="GO" id="GO:0031419">
    <property type="term" value="F:cobalamin binding"/>
    <property type="evidence" value="ECO:0007669"/>
    <property type="project" value="UniProtKB-KW"/>
</dbReference>
<dbReference type="GO" id="GO:0046872">
    <property type="term" value="F:metal ion binding"/>
    <property type="evidence" value="ECO:0007669"/>
    <property type="project" value="UniProtKB-KW"/>
</dbReference>
<dbReference type="GO" id="GO:0032259">
    <property type="term" value="P:methylation"/>
    <property type="evidence" value="ECO:0007669"/>
    <property type="project" value="UniProtKB-KW"/>
</dbReference>
<dbReference type="InterPro" id="IPR011005">
    <property type="entry name" value="Dihydropteroate_synth-like_sf"/>
</dbReference>
<dbReference type="STRING" id="43775.SAMN04489760_10383"/>
<dbReference type="Pfam" id="PF00809">
    <property type="entry name" value="Pterin_bind"/>
    <property type="match status" value="1"/>
</dbReference>
<feature type="domain" description="B12-binding" evidence="22">
    <location>
        <begin position="687"/>
        <end position="814"/>
    </location>
</feature>
<comment type="pathway">
    <text evidence="4">Amino-acid biosynthesis; L-methionine biosynthesis via de novo pathway; L-methionine from L-homocysteine (MetH route): step 1/1.</text>
</comment>
<evidence type="ECO:0000256" key="18">
    <source>
        <dbReference type="ARBA" id="ARBA00031040"/>
    </source>
</evidence>
<evidence type="ECO:0000256" key="12">
    <source>
        <dbReference type="ARBA" id="ARBA00022691"/>
    </source>
</evidence>
<sequence length="814" mass="87146">MKSKEAIRRLLKKKILILDGAMGTELQKRGMPGGVCPELWCLENPDIIADVHKAYGQAGADIVYSGTFGANRYKLAQYGSADQVLEVNRELARLARRAVGQKIRVAGDISSTGHFVEPFGDLPFEEAVAAFSEQIRGLAEGGVDLFVIETMMDIQEARAALLAVKETCPAFTIVTLTYENGGRTLNGTDPISALITLQSLGADAVGCNCSTGPEAMLAFIEAMKPYATVPLAAKPNAGLPRLEGEETFFDMDAATFAAHGPAFAAAGVNLLGGCCGTTPDHIRFLAETLRNAPPRPPVRTALSAVSSARSYRLLTRNQPLVVVGERLNPTGKKALQQELLAGKMSLVRQMTREQEQQQADLLDVNVGVPGIDEEKAIRDVLALLATATELPLVIDSAKVETIETALRLYPGRALINSISGEKEKCERLLPLAARYGAMFILLPLADGEVPETADRRIAIVREVYGKARRFGFSKEDIVVDGLVMTAATNAQAPAETLKTISWITNRFQAGAILGISNVSFGLPERNWLNASFLAMAQLSGLTMAIANPSMEELMAIKRAADVLTAKDAQAAAYIAHFAGRAGSQGPAAAPATPASTPQSPEEKLRAAVLEGNREDIADLVEKALTAGQEPRKIVDDLLIPAIVQVGELFDRKIYFLPQLIASAETMKKALTVLEPRLQSSGIPEKAKGTIVMATVQGDIHDIGKNIVVLMLKNHGYEVLDLGKDVPTETILEIIRTKSPDVVGLSALMTTTMVSMKTAIEEARKEGLACPFLIGGAVVTRSYADAIGASYARDGVEAVRVVEQLLKNSKQKSLS</sequence>
<keyword evidence="9" id="KW-0028">Amino-acid biosynthesis</keyword>
<dbReference type="GO" id="GO:0050667">
    <property type="term" value="P:homocysteine metabolic process"/>
    <property type="evidence" value="ECO:0007669"/>
    <property type="project" value="TreeGrafter"/>
</dbReference>
<evidence type="ECO:0000313" key="24">
    <source>
        <dbReference type="EMBL" id="SEM05269.1"/>
    </source>
</evidence>
<comment type="function">
    <text evidence="17">Catalyzes the transfer of a methyl group from methyl-cobalamin to homocysteine, yielding enzyme-bound cob(I)alamin and methionine. Subsequently, remethylates the cofactor using methyltetrahydrofolate.</text>
</comment>
<evidence type="ECO:0000256" key="3">
    <source>
        <dbReference type="ARBA" id="ARBA00001956"/>
    </source>
</evidence>
<gene>
    <name evidence="24" type="ORF">SAMN04489760_10383</name>
</gene>
<keyword evidence="16" id="KW-0170">Cobalt</keyword>
<keyword evidence="11 19" id="KW-0808">Transferase</keyword>
<dbReference type="EMBL" id="FOBS01000003">
    <property type="protein sequence ID" value="SEM05269.1"/>
    <property type="molecule type" value="Genomic_DNA"/>
</dbReference>
<evidence type="ECO:0000256" key="16">
    <source>
        <dbReference type="ARBA" id="ARBA00023285"/>
    </source>
</evidence>
<evidence type="ECO:0000256" key="15">
    <source>
        <dbReference type="ARBA" id="ARBA00023167"/>
    </source>
</evidence>
<dbReference type="GO" id="GO:0008705">
    <property type="term" value="F:methionine synthase activity"/>
    <property type="evidence" value="ECO:0007669"/>
    <property type="project" value="UniProtKB-EC"/>
</dbReference>
<dbReference type="InterPro" id="IPR003759">
    <property type="entry name" value="Cbl-bd_cap"/>
</dbReference>
<evidence type="ECO:0000259" key="23">
    <source>
        <dbReference type="PROSITE" id="PS51337"/>
    </source>
</evidence>
<dbReference type="PROSITE" id="PS51332">
    <property type="entry name" value="B12_BINDING"/>
    <property type="match status" value="1"/>
</dbReference>
<dbReference type="EC" id="2.1.1.13" evidence="6"/>
<keyword evidence="10" id="KW-0846">Cobalamin</keyword>
<dbReference type="InterPro" id="IPR006158">
    <property type="entry name" value="Cobalamin-bd"/>
</dbReference>
<evidence type="ECO:0000256" key="8">
    <source>
        <dbReference type="ARBA" id="ARBA00022603"/>
    </source>
</evidence>
<dbReference type="PROSITE" id="PS50970">
    <property type="entry name" value="HCY"/>
    <property type="match status" value="1"/>
</dbReference>
<evidence type="ECO:0000256" key="1">
    <source>
        <dbReference type="ARBA" id="ARBA00001700"/>
    </source>
</evidence>
<accession>A0A1H7V8E6</accession>
<dbReference type="Gene3D" id="3.40.50.280">
    <property type="entry name" value="Cobalamin-binding domain"/>
    <property type="match status" value="1"/>
</dbReference>
<dbReference type="InterPro" id="IPR036594">
    <property type="entry name" value="Meth_synthase_dom"/>
</dbReference>
<dbReference type="OrthoDB" id="9803687at2"/>
<dbReference type="CDD" id="cd02070">
    <property type="entry name" value="corrinoid_protein_B12-BD"/>
    <property type="match status" value="1"/>
</dbReference>
<comment type="catalytic activity">
    <reaction evidence="1">
        <text>(6S)-5-methyl-5,6,7,8-tetrahydrofolate + L-homocysteine = (6S)-5,6,7,8-tetrahydrofolate + L-methionine</text>
        <dbReference type="Rhea" id="RHEA:11172"/>
        <dbReference type="ChEBI" id="CHEBI:18608"/>
        <dbReference type="ChEBI" id="CHEBI:57453"/>
        <dbReference type="ChEBI" id="CHEBI:57844"/>
        <dbReference type="ChEBI" id="CHEBI:58199"/>
        <dbReference type="EC" id="2.1.1.13"/>
    </reaction>
</comment>
<comment type="cofactor">
    <cofactor evidence="2 19">
        <name>Zn(2+)</name>
        <dbReference type="ChEBI" id="CHEBI:29105"/>
    </cofactor>
</comment>
<evidence type="ECO:0000256" key="11">
    <source>
        <dbReference type="ARBA" id="ARBA00022679"/>
    </source>
</evidence>
<dbReference type="PANTHER" id="PTHR45833">
    <property type="entry name" value="METHIONINE SYNTHASE"/>
    <property type="match status" value="1"/>
</dbReference>
<evidence type="ECO:0000256" key="19">
    <source>
        <dbReference type="PROSITE-ProRule" id="PRU00333"/>
    </source>
</evidence>
<evidence type="ECO:0000256" key="7">
    <source>
        <dbReference type="ARBA" id="ARBA00013998"/>
    </source>
</evidence>
<reference evidence="24 25" key="1">
    <citation type="submission" date="2016-10" db="EMBL/GenBank/DDBJ databases">
        <authorList>
            <person name="de Groot N.N."/>
        </authorList>
    </citation>
    <scope>NUCLEOTIDE SEQUENCE [LARGE SCALE GENOMIC DNA]</scope>
    <source>
        <strain evidence="24 25">DSM 8423</strain>
    </source>
</reference>
<dbReference type="RefSeq" id="WP_093882223.1">
    <property type="nucleotide sequence ID" value="NZ_FOBS01000003.1"/>
</dbReference>
<dbReference type="PROSITE" id="PS50972">
    <property type="entry name" value="PTERIN_BINDING"/>
    <property type="match status" value="1"/>
</dbReference>
<organism evidence="24 25">
    <name type="scientific">Syntrophus gentianae</name>
    <dbReference type="NCBI Taxonomy" id="43775"/>
    <lineage>
        <taxon>Bacteria</taxon>
        <taxon>Pseudomonadati</taxon>
        <taxon>Thermodesulfobacteriota</taxon>
        <taxon>Syntrophia</taxon>
        <taxon>Syntrophales</taxon>
        <taxon>Syntrophaceae</taxon>
        <taxon>Syntrophus</taxon>
    </lineage>
</organism>
<dbReference type="SUPFAM" id="SSF52242">
    <property type="entry name" value="Cobalamin (vitamin B12)-binding domain"/>
    <property type="match status" value="1"/>
</dbReference>
<dbReference type="PIRSF" id="PIRSF037472">
    <property type="entry name" value="DHPS_mtfrase"/>
    <property type="match status" value="1"/>
</dbReference>
<dbReference type="InterPro" id="IPR050554">
    <property type="entry name" value="Met_Synthase/Corrinoid"/>
</dbReference>